<evidence type="ECO:0000256" key="4">
    <source>
        <dbReference type="ARBA" id="ARBA00023163"/>
    </source>
</evidence>
<dbReference type="InterPro" id="IPR051677">
    <property type="entry name" value="AfsR-DnrI-RedD_regulator"/>
</dbReference>
<dbReference type="GO" id="GO:0000160">
    <property type="term" value="P:phosphorelay signal transduction system"/>
    <property type="evidence" value="ECO:0007669"/>
    <property type="project" value="InterPro"/>
</dbReference>
<dbReference type="PANTHER" id="PTHR35807:SF1">
    <property type="entry name" value="TRANSCRIPTIONAL REGULATOR REDD"/>
    <property type="match status" value="1"/>
</dbReference>
<feature type="DNA-binding region" description="OmpR/PhoB-type" evidence="5">
    <location>
        <begin position="1"/>
        <end position="73"/>
    </location>
</feature>
<protein>
    <submittedName>
        <fullName evidence="7">Transcriptional activator domain-containing protein</fullName>
    </submittedName>
</protein>
<dbReference type="InterPro" id="IPR011990">
    <property type="entry name" value="TPR-like_helical_dom_sf"/>
</dbReference>
<dbReference type="InterPro" id="IPR036388">
    <property type="entry name" value="WH-like_DNA-bd_sf"/>
</dbReference>
<keyword evidence="4" id="KW-0804">Transcription</keyword>
<dbReference type="Pfam" id="PF03704">
    <property type="entry name" value="BTAD"/>
    <property type="match status" value="1"/>
</dbReference>
<proteinExistence type="inferred from homology"/>
<organism evidence="7 8">
    <name type="scientific">Micromonospora haikouensis</name>
    <dbReference type="NCBI Taxonomy" id="686309"/>
    <lineage>
        <taxon>Bacteria</taxon>
        <taxon>Bacillati</taxon>
        <taxon>Actinomycetota</taxon>
        <taxon>Actinomycetes</taxon>
        <taxon>Micromonosporales</taxon>
        <taxon>Micromonosporaceae</taxon>
        <taxon>Micromonospora</taxon>
    </lineage>
</organism>
<dbReference type="AlphaFoldDB" id="A0A1C4X6I1"/>
<dbReference type="SMART" id="SM00862">
    <property type="entry name" value="Trans_reg_C"/>
    <property type="match status" value="1"/>
</dbReference>
<dbReference type="Pfam" id="PF00486">
    <property type="entry name" value="Trans_reg_C"/>
    <property type="match status" value="1"/>
</dbReference>
<dbReference type="InterPro" id="IPR016032">
    <property type="entry name" value="Sig_transdc_resp-reg_C-effctor"/>
</dbReference>
<dbReference type="InterPro" id="IPR005158">
    <property type="entry name" value="BTAD"/>
</dbReference>
<dbReference type="InterPro" id="IPR001867">
    <property type="entry name" value="OmpR/PhoB-type_DNA-bd"/>
</dbReference>
<evidence type="ECO:0000256" key="3">
    <source>
        <dbReference type="ARBA" id="ARBA00023125"/>
    </source>
</evidence>
<dbReference type="Gene3D" id="1.10.10.10">
    <property type="entry name" value="Winged helix-like DNA-binding domain superfamily/Winged helix DNA-binding domain"/>
    <property type="match status" value="1"/>
</dbReference>
<evidence type="ECO:0000313" key="7">
    <source>
        <dbReference type="EMBL" id="SCF04044.1"/>
    </source>
</evidence>
<dbReference type="EMBL" id="FMCW01000022">
    <property type="protein sequence ID" value="SCF04044.1"/>
    <property type="molecule type" value="Genomic_DNA"/>
</dbReference>
<evidence type="ECO:0000256" key="1">
    <source>
        <dbReference type="ARBA" id="ARBA00005820"/>
    </source>
</evidence>
<evidence type="ECO:0000313" key="8">
    <source>
        <dbReference type="Proteomes" id="UP000199375"/>
    </source>
</evidence>
<dbReference type="GO" id="GO:0003677">
    <property type="term" value="F:DNA binding"/>
    <property type="evidence" value="ECO:0007669"/>
    <property type="project" value="UniProtKB-UniRule"/>
</dbReference>
<dbReference type="GO" id="GO:0006355">
    <property type="term" value="P:regulation of DNA-templated transcription"/>
    <property type="evidence" value="ECO:0007669"/>
    <property type="project" value="InterPro"/>
</dbReference>
<comment type="similarity">
    <text evidence="1">Belongs to the AfsR/DnrI/RedD regulatory family.</text>
</comment>
<gene>
    <name evidence="7" type="ORF">GA0070558_12241</name>
</gene>
<dbReference type="Gene3D" id="1.25.40.10">
    <property type="entry name" value="Tetratricopeptide repeat domain"/>
    <property type="match status" value="1"/>
</dbReference>
<name>A0A1C4X6I1_9ACTN</name>
<evidence type="ECO:0000256" key="5">
    <source>
        <dbReference type="PROSITE-ProRule" id="PRU01091"/>
    </source>
</evidence>
<accession>A0A1C4X6I1</accession>
<dbReference type="PROSITE" id="PS51755">
    <property type="entry name" value="OMPR_PHOB"/>
    <property type="match status" value="1"/>
</dbReference>
<dbReference type="SUPFAM" id="SSF46894">
    <property type="entry name" value="C-terminal effector domain of the bipartite response regulators"/>
    <property type="match status" value="1"/>
</dbReference>
<dbReference type="Proteomes" id="UP000199375">
    <property type="component" value="Unassembled WGS sequence"/>
</dbReference>
<dbReference type="PANTHER" id="PTHR35807">
    <property type="entry name" value="TRANSCRIPTIONAL REGULATOR REDD-RELATED"/>
    <property type="match status" value="1"/>
</dbReference>
<keyword evidence="2" id="KW-0805">Transcription regulation</keyword>
<keyword evidence="3 5" id="KW-0238">DNA-binding</keyword>
<feature type="domain" description="OmpR/PhoB-type" evidence="6">
    <location>
        <begin position="1"/>
        <end position="73"/>
    </location>
</feature>
<evidence type="ECO:0000256" key="2">
    <source>
        <dbReference type="ARBA" id="ARBA00023015"/>
    </source>
</evidence>
<evidence type="ECO:0000259" key="6">
    <source>
        <dbReference type="PROSITE" id="PS51755"/>
    </source>
</evidence>
<reference evidence="7 8" key="1">
    <citation type="submission" date="2016-06" db="EMBL/GenBank/DDBJ databases">
        <authorList>
            <person name="Kjaerup R.B."/>
            <person name="Dalgaard T.S."/>
            <person name="Juul-Madsen H.R."/>
        </authorList>
    </citation>
    <scope>NUCLEOTIDE SEQUENCE [LARGE SCALE GENOMIC DNA]</scope>
    <source>
        <strain evidence="7 8">DSM 45626</strain>
    </source>
</reference>
<sequence>MHRAVLARLLVARRRVVPVSDLVDDLWVSPPDGAVSAVRTFVAALRRAIEPDRPPRAPATLLVTQGIGYALRCEPDQVDAWRFERAVTDAGTMDAATALVRLDEALAWWRGPAYADFPDAAWARADRSRLAELRL</sequence>